<name>A0AAD8K7L0_TARER</name>
<evidence type="ECO:0000256" key="1">
    <source>
        <dbReference type="ARBA" id="ARBA00010954"/>
    </source>
</evidence>
<feature type="compositionally biased region" description="Polar residues" evidence="3">
    <location>
        <begin position="600"/>
        <end position="610"/>
    </location>
</feature>
<keyword evidence="2" id="KW-0175">Coiled coil</keyword>
<proteinExistence type="inferred from homology"/>
<dbReference type="Pfam" id="PF05794">
    <property type="entry name" value="Tcp11"/>
    <property type="match status" value="1"/>
</dbReference>
<organism evidence="4 5">
    <name type="scientific">Tagetes erecta</name>
    <name type="common">African marigold</name>
    <dbReference type="NCBI Taxonomy" id="13708"/>
    <lineage>
        <taxon>Eukaryota</taxon>
        <taxon>Viridiplantae</taxon>
        <taxon>Streptophyta</taxon>
        <taxon>Embryophyta</taxon>
        <taxon>Tracheophyta</taxon>
        <taxon>Spermatophyta</taxon>
        <taxon>Magnoliopsida</taxon>
        <taxon>eudicotyledons</taxon>
        <taxon>Gunneridae</taxon>
        <taxon>Pentapetalae</taxon>
        <taxon>asterids</taxon>
        <taxon>campanulids</taxon>
        <taxon>Asterales</taxon>
        <taxon>Asteraceae</taxon>
        <taxon>Asteroideae</taxon>
        <taxon>Heliantheae alliance</taxon>
        <taxon>Tageteae</taxon>
        <taxon>Tagetes</taxon>
    </lineage>
</organism>
<feature type="region of interest" description="Disordered" evidence="3">
    <location>
        <begin position="591"/>
        <end position="621"/>
    </location>
</feature>
<accession>A0AAD8K7L0</accession>
<feature type="region of interest" description="Disordered" evidence="3">
    <location>
        <begin position="67"/>
        <end position="87"/>
    </location>
</feature>
<dbReference type="AlphaFoldDB" id="A0AAD8K7L0"/>
<evidence type="ECO:0000313" key="4">
    <source>
        <dbReference type="EMBL" id="KAK1417667.1"/>
    </source>
</evidence>
<feature type="compositionally biased region" description="Basic and acidic residues" evidence="3">
    <location>
        <begin position="611"/>
        <end position="621"/>
    </location>
</feature>
<dbReference type="GO" id="GO:0007165">
    <property type="term" value="P:signal transduction"/>
    <property type="evidence" value="ECO:0007669"/>
    <property type="project" value="TreeGrafter"/>
</dbReference>
<reference evidence="4" key="1">
    <citation type="journal article" date="2023" name="bioRxiv">
        <title>Improved chromosome-level genome assembly for marigold (Tagetes erecta).</title>
        <authorList>
            <person name="Jiang F."/>
            <person name="Yuan L."/>
            <person name="Wang S."/>
            <person name="Wang H."/>
            <person name="Xu D."/>
            <person name="Wang A."/>
            <person name="Fan W."/>
        </authorList>
    </citation>
    <scope>NUCLEOTIDE SEQUENCE</scope>
    <source>
        <strain evidence="4">WSJ</strain>
        <tissue evidence="4">Leaf</tissue>
    </source>
</reference>
<evidence type="ECO:0000256" key="2">
    <source>
        <dbReference type="SAM" id="Coils"/>
    </source>
</evidence>
<dbReference type="PANTHER" id="PTHR12832:SF11">
    <property type="entry name" value="LD23868P"/>
    <property type="match status" value="1"/>
</dbReference>
<dbReference type="InterPro" id="IPR008862">
    <property type="entry name" value="Tcp11"/>
</dbReference>
<protein>
    <recommendedName>
        <fullName evidence="6">T-complex protein 11</fullName>
    </recommendedName>
</protein>
<comment type="caution">
    <text evidence="4">The sequence shown here is derived from an EMBL/GenBank/DDBJ whole genome shotgun (WGS) entry which is preliminary data.</text>
</comment>
<evidence type="ECO:0000313" key="5">
    <source>
        <dbReference type="Proteomes" id="UP001229421"/>
    </source>
</evidence>
<gene>
    <name evidence="4" type="ORF">QVD17_26799</name>
</gene>
<evidence type="ECO:0008006" key="6">
    <source>
        <dbReference type="Google" id="ProtNLM"/>
    </source>
</evidence>
<dbReference type="EMBL" id="JAUHHV010000007">
    <property type="protein sequence ID" value="KAK1417667.1"/>
    <property type="molecule type" value="Genomic_DNA"/>
</dbReference>
<dbReference type="PANTHER" id="PTHR12832">
    <property type="entry name" value="TESTIS-SPECIFIC PROTEIN PBS13 T-COMPLEX 11"/>
    <property type="match status" value="1"/>
</dbReference>
<keyword evidence="5" id="KW-1185">Reference proteome</keyword>
<feature type="region of interest" description="Disordered" evidence="3">
    <location>
        <begin position="381"/>
        <end position="400"/>
    </location>
</feature>
<sequence>MEVGVDISSENGVAMEFPVVDGAGLSSPPTLPPRLRRRLTETKACTSSVEEIEAKLRDADLRRQKFYEHLSSKARPKPRSPPQSAYEENLGQRLQAKLLAAEQKRSSILAKAQLRLAKLDQLRQAARTGVEVRVKKECAELGTKVESRVKQAETNRMRILKAYRQRRATLRERSSQSLIRRIARENKYKERVVAAISQKRAAAEKKRLELLEADMERAHARLLQVRKVAKLVSQQREIERRRLRESLEDKLQRAKRQRAEYLMQRAKLHTSVGGNWTKEMQKQADHLSTKLARCWREFLKRKTTFELAKNYSVLNINEDHVKSMPFEQFALLIGTPSTLQTAKALFERLEIRYKAVISTACGINFNGQSDIDHLLKRVASPKRRTTPRTPARTRHIKKAGPARSVSKTPVKLSRYQVRVVLCAYMILGHPDAVFSGRGERETALAESAKKFVHELELLINIILQKSGEESSDKPMFRSQLAAFDSAWCAYLNSFVVWKVKDAESLEEDLVRAACQMEISMMQKCKMTPEGDNDADLTHDMRAIQKQVTEDQKLLRERVMHLSGDAGIERMRNALSDTRTTYFNAMENGSPVGSQIARIPPSSSLLATPTNDSDKESKVEEPSRVVRALFKDDDSKPLVKDVGSSAANIKSPENHSEMVSMENELIVNEFVHGQHYNSSANGAVEDQTMVKIRETMEKAFWDGITESIREDSYDRVVELVKEVRDELCEMAPQSWKQEIIEAIDVDIVSQLLNSGSLDMQYLGRIMEFSLVSLQKLSAPANETSLKEAHQKVLSELADICRADDSNHSYAIALVKGLRFVLQEIQVLKQEISNARIKIMEPLLKGPAGLEYLGKAFAKRFGPPSDATSRLPLTMRWLSSLGPTYAQDWNDHKRVLLGLQDGEPSGKPVLPPTTLRTGGNSFSSGLQTLTPASVVDAADNHQFPECKGEKRDLLVRLGLLKLVSDVYGVTQEDLPETLKLNFLRLRMVQAQLQKIIVTATSILVLRQTLVMERMVSSPEDMETTIQKCSTELLRVLDTVENAGLEEIVEVLSNTTEGLDKTNDPTKTESRRLVMARMLRKSVQADDPVFVKVSQAVYLATRGVVLGGSGAHGRQVAEMALRQVGAAVLAERVVEAGAVLGVMASVTEIVHGPWYDRLIENV</sequence>
<evidence type="ECO:0000256" key="3">
    <source>
        <dbReference type="SAM" id="MobiDB-lite"/>
    </source>
</evidence>
<comment type="similarity">
    <text evidence="1">Belongs to the TCP11 family.</text>
</comment>
<dbReference type="Proteomes" id="UP001229421">
    <property type="component" value="Unassembled WGS sequence"/>
</dbReference>
<feature type="coiled-coil region" evidence="2">
    <location>
        <begin position="201"/>
        <end position="264"/>
    </location>
</feature>